<dbReference type="EC" id="2.4.1.255" evidence="3"/>
<dbReference type="PANTHER" id="PTHR44835">
    <property type="entry name" value="UDP-N-ACETYLGLUCOSAMINE--PEPTIDE N-ACETYLGLUCOSAMINYLTRANSFERASE SPINDLY-RELATED"/>
    <property type="match status" value="1"/>
</dbReference>
<dbReference type="InterPro" id="IPR051939">
    <property type="entry name" value="Glycosyltr_41/O-GlcNAc_trsf"/>
</dbReference>
<comment type="pathway">
    <text evidence="1">Protein modification; protein glycosylation.</text>
</comment>
<comment type="caution">
    <text evidence="10">The sequence shown here is derived from an EMBL/GenBank/DDBJ whole genome shotgun (WGS) entry which is preliminary data.</text>
</comment>
<feature type="domain" description="O-GlcNAc transferase C-terminal" evidence="9">
    <location>
        <begin position="542"/>
        <end position="730"/>
    </location>
</feature>
<evidence type="ECO:0000313" key="10">
    <source>
        <dbReference type="EMBL" id="MBO0349186.1"/>
    </source>
</evidence>
<dbReference type="Gene3D" id="1.25.40.10">
    <property type="entry name" value="Tetratricopeptide repeat domain"/>
    <property type="match status" value="1"/>
</dbReference>
<dbReference type="Gene3D" id="3.40.50.2000">
    <property type="entry name" value="Glycogen Phosphorylase B"/>
    <property type="match status" value="1"/>
</dbReference>
<dbReference type="SUPFAM" id="SSF48452">
    <property type="entry name" value="TPR-like"/>
    <property type="match status" value="1"/>
</dbReference>
<protein>
    <recommendedName>
        <fullName evidence="3">protein O-GlcNAc transferase</fullName>
        <ecNumber evidence="3">2.4.1.255</ecNumber>
    </recommendedName>
</protein>
<keyword evidence="6" id="KW-0677">Repeat</keyword>
<evidence type="ECO:0000256" key="6">
    <source>
        <dbReference type="ARBA" id="ARBA00022737"/>
    </source>
</evidence>
<name>A0ABS3FPZ0_9CYAN</name>
<feature type="repeat" description="TPR" evidence="8">
    <location>
        <begin position="10"/>
        <end position="43"/>
    </location>
</feature>
<evidence type="ECO:0000259" key="9">
    <source>
        <dbReference type="Pfam" id="PF13844"/>
    </source>
</evidence>
<sequence>MNIDTSSEQSNAWHQQAHQYLLKGHYSQAVSIYKEAIEAELDVKSHYWYLGLMLLFQEQLEEAHTTWLLGMVEGDPEQVDQWTTELIEVLETEAQRRESLEETSLVWLIREQIREINPTDLNNLFRLIHGAIPQQRFTGDELTEWGVMELLQDKSQVDVDSNLLLETLRLVLEYIPFHSATLEFVEAALGYCENSCSVLSIVLPIALNLAYTQHRSDVAAQLAEVYFNFDPKNSENLRHLAAFYEKSYQYQKSIETAKRCYTLAEDLPDKIFASHLIIQGLMSAGGASSEALSVFHNQKYLLLSLIKDSSQHLSFLQISRLFNSYYFAPYFLDEPRENRPIQNQLAQLGQTNFEQNLTAQGQASPNLLQRRALNLPKSNPIKPLRIGYLCSCFKEHSVGWLARWLLHYHDRNRFYLIGYFTNKDRQESPLEEWYIRHFAEAHYTISSLKMAAQILKDEIDILIDLDSITLDISCEIMAQKPAPVQATWLGWDASGIPAIDYFIADPYVLPESAQDYYSEKIWRLPETYIAVDGFEVGVPTLRRDHLGIPSDAVVYFSGQCGFKRHPDTARLQMQILKEVPNSYFLVKGLADPDAIKSFFTQLAEEEGVDPKRIIFLPRDNFEAIHRANLGIADVVLDTYPYNGATTTLETLWMGIPLVTRVGEQFAARNSYTMMMNVGVTEGIAWSDEEYVEWGIRLGKDAALRQDISWRLRRSRETAPLWNAEKFTREMEKAYQQMWDNYLKND</sequence>
<evidence type="ECO:0000313" key="11">
    <source>
        <dbReference type="Proteomes" id="UP000664844"/>
    </source>
</evidence>
<reference evidence="10 11" key="1">
    <citation type="submission" date="2021-03" db="EMBL/GenBank/DDBJ databases">
        <title>Metabolic Capacity of the Antarctic Cyanobacterium Phormidium pseudopriestleyi that Sustains Oxygenic Photosynthesis in the Presence of Hydrogen Sulfide.</title>
        <authorList>
            <person name="Lumian J.E."/>
            <person name="Jungblut A.D."/>
            <person name="Dillon M.L."/>
            <person name="Hawes I."/>
            <person name="Doran P.T."/>
            <person name="Mackey T.J."/>
            <person name="Dick G.J."/>
            <person name="Grettenberger C.L."/>
            <person name="Sumner D.Y."/>
        </authorList>
    </citation>
    <scope>NUCLEOTIDE SEQUENCE [LARGE SCALE GENOMIC DNA]</scope>
    <source>
        <strain evidence="10 11">FRX01</strain>
    </source>
</reference>
<evidence type="ECO:0000256" key="7">
    <source>
        <dbReference type="ARBA" id="ARBA00022803"/>
    </source>
</evidence>
<dbReference type="InterPro" id="IPR011990">
    <property type="entry name" value="TPR-like_helical_dom_sf"/>
</dbReference>
<dbReference type="InterPro" id="IPR019734">
    <property type="entry name" value="TPR_rpt"/>
</dbReference>
<evidence type="ECO:0000256" key="4">
    <source>
        <dbReference type="ARBA" id="ARBA00022676"/>
    </source>
</evidence>
<evidence type="ECO:0000256" key="3">
    <source>
        <dbReference type="ARBA" id="ARBA00011970"/>
    </source>
</evidence>
<dbReference type="PANTHER" id="PTHR44835:SF1">
    <property type="entry name" value="PROTEIN O-GLCNAC TRANSFERASE"/>
    <property type="match status" value="1"/>
</dbReference>
<gene>
    <name evidence="10" type="ORF">J0895_08730</name>
</gene>
<proteinExistence type="inferred from homology"/>
<dbReference type="EMBL" id="JAFLQW010000237">
    <property type="protein sequence ID" value="MBO0349186.1"/>
    <property type="molecule type" value="Genomic_DNA"/>
</dbReference>
<evidence type="ECO:0000256" key="1">
    <source>
        <dbReference type="ARBA" id="ARBA00004922"/>
    </source>
</evidence>
<keyword evidence="4" id="KW-0328">Glycosyltransferase</keyword>
<dbReference type="SUPFAM" id="SSF53756">
    <property type="entry name" value="UDP-Glycosyltransferase/glycogen phosphorylase"/>
    <property type="match status" value="1"/>
</dbReference>
<evidence type="ECO:0000256" key="5">
    <source>
        <dbReference type="ARBA" id="ARBA00022679"/>
    </source>
</evidence>
<evidence type="ECO:0000256" key="8">
    <source>
        <dbReference type="PROSITE-ProRule" id="PRU00339"/>
    </source>
</evidence>
<dbReference type="RefSeq" id="WP_207087720.1">
    <property type="nucleotide sequence ID" value="NZ_JAFLQW010000237.1"/>
</dbReference>
<keyword evidence="11" id="KW-1185">Reference proteome</keyword>
<dbReference type="GO" id="GO:0016740">
    <property type="term" value="F:transferase activity"/>
    <property type="evidence" value="ECO:0007669"/>
    <property type="project" value="UniProtKB-KW"/>
</dbReference>
<keyword evidence="5 10" id="KW-0808">Transferase</keyword>
<accession>A0ABS3FPZ0</accession>
<dbReference type="Proteomes" id="UP000664844">
    <property type="component" value="Unassembled WGS sequence"/>
</dbReference>
<dbReference type="InterPro" id="IPR029489">
    <property type="entry name" value="OGT/SEC/SPY_C"/>
</dbReference>
<keyword evidence="7 8" id="KW-0802">TPR repeat</keyword>
<organism evidence="10 11">
    <name type="scientific">Phormidium pseudopriestleyi FRX01</name>
    <dbReference type="NCBI Taxonomy" id="1759528"/>
    <lineage>
        <taxon>Bacteria</taxon>
        <taxon>Bacillati</taxon>
        <taxon>Cyanobacteriota</taxon>
        <taxon>Cyanophyceae</taxon>
        <taxon>Oscillatoriophycideae</taxon>
        <taxon>Oscillatoriales</taxon>
        <taxon>Oscillatoriaceae</taxon>
        <taxon>Phormidium</taxon>
    </lineage>
</organism>
<dbReference type="Gene3D" id="3.40.50.11380">
    <property type="match status" value="1"/>
</dbReference>
<dbReference type="Pfam" id="PF13844">
    <property type="entry name" value="Glyco_transf_41"/>
    <property type="match status" value="2"/>
</dbReference>
<dbReference type="PROSITE" id="PS50005">
    <property type="entry name" value="TPR"/>
    <property type="match status" value="1"/>
</dbReference>
<evidence type="ECO:0000256" key="2">
    <source>
        <dbReference type="ARBA" id="ARBA00005386"/>
    </source>
</evidence>
<feature type="domain" description="O-GlcNAc transferase C-terminal" evidence="9">
    <location>
        <begin position="376"/>
        <end position="532"/>
    </location>
</feature>
<comment type="similarity">
    <text evidence="2">Belongs to the glycosyltransferase 41 family. O-GlcNAc transferase subfamily.</text>
</comment>